<feature type="transmembrane region" description="Helical" evidence="2">
    <location>
        <begin position="55"/>
        <end position="76"/>
    </location>
</feature>
<feature type="transmembrane region" description="Helical" evidence="2">
    <location>
        <begin position="343"/>
        <end position="372"/>
    </location>
</feature>
<evidence type="ECO:0000313" key="4">
    <source>
        <dbReference type="Proteomes" id="UP000780768"/>
    </source>
</evidence>
<evidence type="ECO:0000256" key="2">
    <source>
        <dbReference type="SAM" id="Phobius"/>
    </source>
</evidence>
<keyword evidence="2" id="KW-0472">Membrane</keyword>
<comment type="caution">
    <text evidence="3">The sequence shown here is derived from an EMBL/GenBank/DDBJ whole genome shotgun (WGS) entry which is preliminary data.</text>
</comment>
<organism evidence="3 4">
    <name type="scientific">Megamonas hypermegale</name>
    <dbReference type="NCBI Taxonomy" id="158847"/>
    <lineage>
        <taxon>Bacteria</taxon>
        <taxon>Bacillati</taxon>
        <taxon>Bacillota</taxon>
        <taxon>Negativicutes</taxon>
        <taxon>Selenomonadales</taxon>
        <taxon>Selenomonadaceae</taxon>
        <taxon>Megamonas</taxon>
    </lineage>
</organism>
<gene>
    <name evidence="3" type="ORF">K8V65_02890</name>
</gene>
<accession>A0A921HMY9</accession>
<reference evidence="3" key="1">
    <citation type="journal article" date="2021" name="PeerJ">
        <title>Extensive microbial diversity within the chicken gut microbiome revealed by metagenomics and culture.</title>
        <authorList>
            <person name="Gilroy R."/>
            <person name="Ravi A."/>
            <person name="Getino M."/>
            <person name="Pursley I."/>
            <person name="Horton D.L."/>
            <person name="Alikhan N.F."/>
            <person name="Baker D."/>
            <person name="Gharbi K."/>
            <person name="Hall N."/>
            <person name="Watson M."/>
            <person name="Adriaenssens E.M."/>
            <person name="Foster-Nyarko E."/>
            <person name="Jarju S."/>
            <person name="Secka A."/>
            <person name="Antonio M."/>
            <person name="Oren A."/>
            <person name="Chaudhuri R.R."/>
            <person name="La Ragione R."/>
            <person name="Hildebrand F."/>
            <person name="Pallen M.J."/>
        </authorList>
    </citation>
    <scope>NUCLEOTIDE SEQUENCE</scope>
    <source>
        <strain evidence="3">7318</strain>
    </source>
</reference>
<dbReference type="InterPro" id="IPR036259">
    <property type="entry name" value="MFS_trans_sf"/>
</dbReference>
<dbReference type="Proteomes" id="UP000780768">
    <property type="component" value="Unassembled WGS sequence"/>
</dbReference>
<feature type="transmembrane region" description="Helical" evidence="2">
    <location>
        <begin position="310"/>
        <end position="331"/>
    </location>
</feature>
<keyword evidence="2" id="KW-1133">Transmembrane helix</keyword>
<dbReference type="InterPro" id="IPR011701">
    <property type="entry name" value="MFS"/>
</dbReference>
<feature type="transmembrane region" description="Helical" evidence="2">
    <location>
        <begin position="217"/>
        <end position="235"/>
    </location>
</feature>
<comment type="subcellular location">
    <subcellularLocation>
        <location evidence="1">Cell membrane</location>
        <topology evidence="1">Multi-pass membrane protein</topology>
    </subcellularLocation>
</comment>
<feature type="transmembrane region" description="Helical" evidence="2">
    <location>
        <begin position="378"/>
        <end position="395"/>
    </location>
</feature>
<protein>
    <submittedName>
        <fullName evidence="3">MFS transporter</fullName>
    </submittedName>
</protein>
<feature type="transmembrane region" description="Helical" evidence="2">
    <location>
        <begin position="139"/>
        <end position="162"/>
    </location>
</feature>
<feature type="transmembrane region" description="Helical" evidence="2">
    <location>
        <begin position="255"/>
        <end position="274"/>
    </location>
</feature>
<dbReference type="CDD" id="cd06174">
    <property type="entry name" value="MFS"/>
    <property type="match status" value="1"/>
</dbReference>
<feature type="transmembrane region" description="Helical" evidence="2">
    <location>
        <begin position="111"/>
        <end position="132"/>
    </location>
</feature>
<reference evidence="3" key="2">
    <citation type="submission" date="2021-09" db="EMBL/GenBank/DDBJ databases">
        <authorList>
            <person name="Gilroy R."/>
        </authorList>
    </citation>
    <scope>NUCLEOTIDE SEQUENCE</scope>
    <source>
        <strain evidence="3">7318</strain>
    </source>
</reference>
<dbReference type="SUPFAM" id="SSF103473">
    <property type="entry name" value="MFS general substrate transporter"/>
    <property type="match status" value="1"/>
</dbReference>
<feature type="transmembrane region" description="Helical" evidence="2">
    <location>
        <begin position="12"/>
        <end position="43"/>
    </location>
</feature>
<feature type="transmembrane region" description="Helical" evidence="2">
    <location>
        <begin position="174"/>
        <end position="191"/>
    </location>
</feature>
<dbReference type="Gene3D" id="1.20.1250.20">
    <property type="entry name" value="MFS general substrate transporter like domains"/>
    <property type="match status" value="2"/>
</dbReference>
<dbReference type="GO" id="GO:0022857">
    <property type="term" value="F:transmembrane transporter activity"/>
    <property type="evidence" value="ECO:0007669"/>
    <property type="project" value="InterPro"/>
</dbReference>
<name>A0A921HMY9_9FIRM</name>
<dbReference type="EMBL" id="DYVR01000076">
    <property type="protein sequence ID" value="HJF84594.1"/>
    <property type="molecule type" value="Genomic_DNA"/>
</dbReference>
<feature type="transmembrane region" description="Helical" evidence="2">
    <location>
        <begin position="83"/>
        <end position="105"/>
    </location>
</feature>
<sequence length="408" mass="45968">MTAEKNTIKGIIMFTLLLLSYIIFASNWVAGSNLSAQIIHYYFEGESVSPMVAEIINYTITIARIFANLLAAYVLLKLNPKKASIVALVLLCFAVIAVLATNYWLYTVSRMVMALGGSMIMVYMNTIIAEFIKNDKKIIANALVTASYNIGAGFVAVVFFLYKDIVMQDWQQTMYLFSAASIFLLVLWVILSEDFSPAGSGATQSEYKYSDALKDKFVYFFSFGLGGFLFLYVMSLVSIPVRLGMQAGQQFSSEFMILSITLGGILGTVFSIIISRYYFNRKYFLFLHGVLMIASMGAGIYLAAFNPVLAYISFGICGFIMFSQYTVYLNFPYELADMTPQRLTIMFGIFWAFGYSVYTILNFVWSLILSYYGWESATIFYIACSCLYIIFVLTFPKTEMQLKKATVL</sequence>
<evidence type="ECO:0000256" key="1">
    <source>
        <dbReference type="ARBA" id="ARBA00004651"/>
    </source>
</evidence>
<evidence type="ECO:0000313" key="3">
    <source>
        <dbReference type="EMBL" id="HJF84594.1"/>
    </source>
</evidence>
<dbReference type="RefSeq" id="WP_303691509.1">
    <property type="nucleotide sequence ID" value="NZ_CAKMHU010000001.1"/>
</dbReference>
<keyword evidence="2" id="KW-0812">Transmembrane</keyword>
<feature type="transmembrane region" description="Helical" evidence="2">
    <location>
        <begin position="283"/>
        <end position="304"/>
    </location>
</feature>
<dbReference type="AlphaFoldDB" id="A0A921HMY9"/>
<dbReference type="Pfam" id="PF07690">
    <property type="entry name" value="MFS_1"/>
    <property type="match status" value="1"/>
</dbReference>
<proteinExistence type="predicted"/>
<dbReference type="GO" id="GO:0005886">
    <property type="term" value="C:plasma membrane"/>
    <property type="evidence" value="ECO:0007669"/>
    <property type="project" value="UniProtKB-SubCell"/>
</dbReference>